<sequence length="105" mass="12082">MRPCNLRDHENERPESDDEEEDEEDDPGIGEIDGEDRPFGVVDVDEDEESDVDEEETETARRVNGSNHQANGFRVERVEGGEEIDDVVEMHKINDGDDEEEPRRK</sequence>
<evidence type="ECO:0000313" key="2">
    <source>
        <dbReference type="EMBL" id="KAK9983842.1"/>
    </source>
</evidence>
<feature type="region of interest" description="Disordered" evidence="1">
    <location>
        <begin position="1"/>
        <end position="72"/>
    </location>
</feature>
<dbReference type="EMBL" id="JAZDWU010000012">
    <property type="protein sequence ID" value="KAK9983842.1"/>
    <property type="molecule type" value="Genomic_DNA"/>
</dbReference>
<protein>
    <submittedName>
        <fullName evidence="2">Uncharacterized protein</fullName>
    </submittedName>
</protein>
<name>A0AAW2BFM5_9ROSI</name>
<reference evidence="2 3" key="1">
    <citation type="submission" date="2024-01" db="EMBL/GenBank/DDBJ databases">
        <title>A telomere-to-telomere, gap-free genome of sweet tea (Lithocarpus litseifolius).</title>
        <authorList>
            <person name="Zhou J."/>
        </authorList>
    </citation>
    <scope>NUCLEOTIDE SEQUENCE [LARGE SCALE GENOMIC DNA]</scope>
    <source>
        <strain evidence="2">Zhou-2022a</strain>
        <tissue evidence="2">Leaf</tissue>
    </source>
</reference>
<dbReference type="AlphaFoldDB" id="A0AAW2BFM5"/>
<keyword evidence="3" id="KW-1185">Reference proteome</keyword>
<evidence type="ECO:0000256" key="1">
    <source>
        <dbReference type="SAM" id="MobiDB-lite"/>
    </source>
</evidence>
<feature type="compositionally biased region" description="Basic and acidic residues" evidence="1">
    <location>
        <begin position="1"/>
        <end position="14"/>
    </location>
</feature>
<comment type="caution">
    <text evidence="2">The sequence shown here is derived from an EMBL/GenBank/DDBJ whole genome shotgun (WGS) entry which is preliminary data.</text>
</comment>
<feature type="compositionally biased region" description="Acidic residues" evidence="1">
    <location>
        <begin position="15"/>
        <end position="34"/>
    </location>
</feature>
<gene>
    <name evidence="2" type="ORF">SO802_033367</name>
</gene>
<proteinExistence type="predicted"/>
<organism evidence="2 3">
    <name type="scientific">Lithocarpus litseifolius</name>
    <dbReference type="NCBI Taxonomy" id="425828"/>
    <lineage>
        <taxon>Eukaryota</taxon>
        <taxon>Viridiplantae</taxon>
        <taxon>Streptophyta</taxon>
        <taxon>Embryophyta</taxon>
        <taxon>Tracheophyta</taxon>
        <taxon>Spermatophyta</taxon>
        <taxon>Magnoliopsida</taxon>
        <taxon>eudicotyledons</taxon>
        <taxon>Gunneridae</taxon>
        <taxon>Pentapetalae</taxon>
        <taxon>rosids</taxon>
        <taxon>fabids</taxon>
        <taxon>Fagales</taxon>
        <taxon>Fagaceae</taxon>
        <taxon>Lithocarpus</taxon>
    </lineage>
</organism>
<dbReference type="Proteomes" id="UP001459277">
    <property type="component" value="Unassembled WGS sequence"/>
</dbReference>
<feature type="compositionally biased region" description="Acidic residues" evidence="1">
    <location>
        <begin position="43"/>
        <end position="57"/>
    </location>
</feature>
<accession>A0AAW2BFM5</accession>
<evidence type="ECO:0000313" key="3">
    <source>
        <dbReference type="Proteomes" id="UP001459277"/>
    </source>
</evidence>